<feature type="domain" description="HTH tetR-type" evidence="3">
    <location>
        <begin position="17"/>
        <end position="77"/>
    </location>
</feature>
<organism evidence="4 5">
    <name type="scientific">Rugosimonospora acidiphila</name>
    <dbReference type="NCBI Taxonomy" id="556531"/>
    <lineage>
        <taxon>Bacteria</taxon>
        <taxon>Bacillati</taxon>
        <taxon>Actinomycetota</taxon>
        <taxon>Actinomycetes</taxon>
        <taxon>Micromonosporales</taxon>
        <taxon>Micromonosporaceae</taxon>
        <taxon>Rugosimonospora</taxon>
    </lineage>
</organism>
<evidence type="ECO:0000256" key="2">
    <source>
        <dbReference type="PROSITE-ProRule" id="PRU00335"/>
    </source>
</evidence>
<evidence type="ECO:0000313" key="4">
    <source>
        <dbReference type="EMBL" id="GAA5178492.1"/>
    </source>
</evidence>
<feature type="DNA-binding region" description="H-T-H motif" evidence="2">
    <location>
        <begin position="40"/>
        <end position="59"/>
    </location>
</feature>
<accession>A0ABP9RIS4</accession>
<dbReference type="InterPro" id="IPR009057">
    <property type="entry name" value="Homeodomain-like_sf"/>
</dbReference>
<dbReference type="PRINTS" id="PR00455">
    <property type="entry name" value="HTHTETR"/>
</dbReference>
<dbReference type="InterPro" id="IPR001647">
    <property type="entry name" value="HTH_TetR"/>
</dbReference>
<protein>
    <submittedName>
        <fullName evidence="4">TetR/AcrR family transcriptional regulator</fullName>
    </submittedName>
</protein>
<dbReference type="PANTHER" id="PTHR30055">
    <property type="entry name" value="HTH-TYPE TRANSCRIPTIONAL REGULATOR RUTR"/>
    <property type="match status" value="1"/>
</dbReference>
<dbReference type="Pfam" id="PF00440">
    <property type="entry name" value="TetR_N"/>
    <property type="match status" value="1"/>
</dbReference>
<evidence type="ECO:0000259" key="3">
    <source>
        <dbReference type="PROSITE" id="PS50977"/>
    </source>
</evidence>
<dbReference type="SUPFAM" id="SSF46689">
    <property type="entry name" value="Homeodomain-like"/>
    <property type="match status" value="1"/>
</dbReference>
<comment type="caution">
    <text evidence="4">The sequence shown here is derived from an EMBL/GenBank/DDBJ whole genome shotgun (WGS) entry which is preliminary data.</text>
</comment>
<dbReference type="EMBL" id="BAABJQ010000002">
    <property type="protein sequence ID" value="GAA5178492.1"/>
    <property type="molecule type" value="Genomic_DNA"/>
</dbReference>
<gene>
    <name evidence="4" type="ORF">GCM10023322_05780</name>
</gene>
<dbReference type="Proteomes" id="UP001501570">
    <property type="component" value="Unassembled WGS sequence"/>
</dbReference>
<keyword evidence="1 2" id="KW-0238">DNA-binding</keyword>
<name>A0ABP9RIS4_9ACTN</name>
<evidence type="ECO:0000256" key="1">
    <source>
        <dbReference type="ARBA" id="ARBA00023125"/>
    </source>
</evidence>
<dbReference type="SUPFAM" id="SSF48498">
    <property type="entry name" value="Tetracyclin repressor-like, C-terminal domain"/>
    <property type="match status" value="1"/>
</dbReference>
<sequence>MSQADLPSASVRRRDSAATRAAILRAAREIFTERGYDGAGVREIARAAEVDSRLISRYFGSKEGLFAEVVDLAYDKSLMMTLELNERAARELLAGDGQTASDGLLLTLRSAANPRAAAIMRDSIERNYQRRLADALPGDNAWGRAGLLVAICSGVLLSRTVLGHTAFTGPQVEQLIPQLRAALDAVARDPAGGGDSPLPR</sequence>
<dbReference type="RefSeq" id="WP_345625806.1">
    <property type="nucleotide sequence ID" value="NZ_BAABJQ010000002.1"/>
</dbReference>
<keyword evidence="5" id="KW-1185">Reference proteome</keyword>
<dbReference type="PROSITE" id="PS50977">
    <property type="entry name" value="HTH_TETR_2"/>
    <property type="match status" value="1"/>
</dbReference>
<reference evidence="5" key="1">
    <citation type="journal article" date="2019" name="Int. J. Syst. Evol. Microbiol.">
        <title>The Global Catalogue of Microorganisms (GCM) 10K type strain sequencing project: providing services to taxonomists for standard genome sequencing and annotation.</title>
        <authorList>
            <consortium name="The Broad Institute Genomics Platform"/>
            <consortium name="The Broad Institute Genome Sequencing Center for Infectious Disease"/>
            <person name="Wu L."/>
            <person name="Ma J."/>
        </authorList>
    </citation>
    <scope>NUCLEOTIDE SEQUENCE [LARGE SCALE GENOMIC DNA]</scope>
    <source>
        <strain evidence="5">JCM 18304</strain>
    </source>
</reference>
<dbReference type="InterPro" id="IPR036271">
    <property type="entry name" value="Tet_transcr_reg_TetR-rel_C_sf"/>
</dbReference>
<dbReference type="InterPro" id="IPR050109">
    <property type="entry name" value="HTH-type_TetR-like_transc_reg"/>
</dbReference>
<dbReference type="PANTHER" id="PTHR30055:SF235">
    <property type="entry name" value="TRANSCRIPTIONAL REGULATORY PROTEIN"/>
    <property type="match status" value="1"/>
</dbReference>
<evidence type="ECO:0000313" key="5">
    <source>
        <dbReference type="Proteomes" id="UP001501570"/>
    </source>
</evidence>
<dbReference type="Pfam" id="PF17920">
    <property type="entry name" value="TetR_C_16"/>
    <property type="match status" value="1"/>
</dbReference>
<dbReference type="InterPro" id="IPR041678">
    <property type="entry name" value="TetR_C_16"/>
</dbReference>
<proteinExistence type="predicted"/>
<dbReference type="Gene3D" id="1.10.357.10">
    <property type="entry name" value="Tetracycline Repressor, domain 2"/>
    <property type="match status" value="1"/>
</dbReference>